<comment type="caution">
    <text evidence="4">The sequence shown here is derived from an EMBL/GenBank/DDBJ whole genome shotgun (WGS) entry which is preliminary data.</text>
</comment>
<feature type="region of interest" description="Disordered" evidence="2">
    <location>
        <begin position="1"/>
        <end position="52"/>
    </location>
</feature>
<dbReference type="Proteomes" id="UP000317494">
    <property type="component" value="Unassembled WGS sequence"/>
</dbReference>
<dbReference type="PANTHER" id="PTHR12794:SF0">
    <property type="entry name" value="GEM-ASSOCIATED PROTEIN 2"/>
    <property type="match status" value="1"/>
</dbReference>
<feature type="compositionally biased region" description="Acidic residues" evidence="2">
    <location>
        <begin position="170"/>
        <end position="186"/>
    </location>
</feature>
<sequence length="325" mass="37035">MATSTKNKKRKFRKSSGGHDDDGHRHAMKRQQLLPLHDSHDHEHPDDDDLTAPPSDGYCYIRRVQKEACAIADIVSAKLPSNVIIYQTTHTIGTIMHDASVSTNASYHGRPSEEWVDTFITKFSLLRQALTHNQTAHPLLQLPHHNDKRHWHSFCYGRETINAGERATDDNDEDSEDAESAADQDEEKVHINPKQSNNANINHNTVWKLIQYHTQWLSDMEDDNDDDEDDVANILDARMGAWLFALLAKVDSLMTADQTSTLRELGKRFRLIRDRLLSRRGTHGIEKNAMVEESRGNDDVDSRVGILNMVIAIVGKFFRQLDLLD</sequence>
<dbReference type="GO" id="GO:0000387">
    <property type="term" value="P:spliceosomal snRNP assembly"/>
    <property type="evidence" value="ECO:0007669"/>
    <property type="project" value="InterPro"/>
</dbReference>
<feature type="region of interest" description="Disordered" evidence="2">
    <location>
        <begin position="165"/>
        <end position="198"/>
    </location>
</feature>
<dbReference type="AlphaFoldDB" id="A0A507CRE6"/>
<dbReference type="Proteomes" id="UP000320475">
    <property type="component" value="Unassembled WGS sequence"/>
</dbReference>
<protein>
    <submittedName>
        <fullName evidence="4">Uncharacterized protein</fullName>
    </submittedName>
</protein>
<organism evidence="4 5">
    <name type="scientific">Synchytrium endobioticum</name>
    <dbReference type="NCBI Taxonomy" id="286115"/>
    <lineage>
        <taxon>Eukaryota</taxon>
        <taxon>Fungi</taxon>
        <taxon>Fungi incertae sedis</taxon>
        <taxon>Chytridiomycota</taxon>
        <taxon>Chytridiomycota incertae sedis</taxon>
        <taxon>Chytridiomycetes</taxon>
        <taxon>Synchytriales</taxon>
        <taxon>Synchytriaceae</taxon>
        <taxon>Synchytrium</taxon>
    </lineage>
</organism>
<evidence type="ECO:0000256" key="2">
    <source>
        <dbReference type="SAM" id="MobiDB-lite"/>
    </source>
</evidence>
<comment type="similarity">
    <text evidence="1">Belongs to the gemin-2 family.</text>
</comment>
<gene>
    <name evidence="3" type="ORF">SeLEV6574_g07678</name>
    <name evidence="4" type="ORF">SeMB42_g05446</name>
</gene>
<evidence type="ECO:0000256" key="1">
    <source>
        <dbReference type="ARBA" id="ARBA00025758"/>
    </source>
</evidence>
<proteinExistence type="inferred from homology"/>
<evidence type="ECO:0000313" key="5">
    <source>
        <dbReference type="Proteomes" id="UP000317494"/>
    </source>
</evidence>
<dbReference type="VEuPathDB" id="FungiDB:SeMB42_g05446"/>
<evidence type="ECO:0000313" key="3">
    <source>
        <dbReference type="EMBL" id="TPX38713.1"/>
    </source>
</evidence>
<keyword evidence="5" id="KW-1185">Reference proteome</keyword>
<dbReference type="Pfam" id="PF04938">
    <property type="entry name" value="SIP1"/>
    <property type="match status" value="1"/>
</dbReference>
<dbReference type="GO" id="GO:0032797">
    <property type="term" value="C:SMN complex"/>
    <property type="evidence" value="ECO:0007669"/>
    <property type="project" value="TreeGrafter"/>
</dbReference>
<name>A0A507CRE6_9FUNG</name>
<dbReference type="STRING" id="286115.A0A507CRE6"/>
<evidence type="ECO:0000313" key="4">
    <source>
        <dbReference type="EMBL" id="TPX41742.1"/>
    </source>
</evidence>
<dbReference type="EMBL" id="QEAN01000259">
    <property type="protein sequence ID" value="TPX41742.1"/>
    <property type="molecule type" value="Genomic_DNA"/>
</dbReference>
<dbReference type="OrthoDB" id="428895at2759"/>
<feature type="compositionally biased region" description="Basic residues" evidence="2">
    <location>
        <begin position="1"/>
        <end position="16"/>
    </location>
</feature>
<evidence type="ECO:0000313" key="6">
    <source>
        <dbReference type="Proteomes" id="UP000320475"/>
    </source>
</evidence>
<reference evidence="5 6" key="1">
    <citation type="journal article" date="2019" name="Sci. Rep.">
        <title>Comparative genomics of chytrid fungi reveal insights into the obligate biotrophic and pathogenic lifestyle of Synchytrium endobioticum.</title>
        <authorList>
            <person name="van de Vossenberg B.T.L.H."/>
            <person name="Warris S."/>
            <person name="Nguyen H.D.T."/>
            <person name="van Gent-Pelzer M.P.E."/>
            <person name="Joly D.L."/>
            <person name="van de Geest H.C."/>
            <person name="Bonants P.J.M."/>
            <person name="Smith D.S."/>
            <person name="Levesque C.A."/>
            <person name="van der Lee T.A.J."/>
        </authorList>
    </citation>
    <scope>NUCLEOTIDE SEQUENCE [LARGE SCALE GENOMIC DNA]</scope>
    <source>
        <strain evidence="3 6">LEV6574</strain>
        <strain evidence="4 5">MB42</strain>
    </source>
</reference>
<dbReference type="InterPro" id="IPR035426">
    <property type="entry name" value="Gemin2/Brr1"/>
</dbReference>
<accession>A0A507CRE6</accession>
<dbReference type="Gene3D" id="1.20.58.1070">
    <property type="match status" value="1"/>
</dbReference>
<dbReference type="GO" id="GO:0005634">
    <property type="term" value="C:nucleus"/>
    <property type="evidence" value="ECO:0007669"/>
    <property type="project" value="TreeGrafter"/>
</dbReference>
<dbReference type="PANTHER" id="PTHR12794">
    <property type="entry name" value="GEMIN2"/>
    <property type="match status" value="1"/>
</dbReference>
<dbReference type="EMBL" id="QEAM01000583">
    <property type="protein sequence ID" value="TPX38713.1"/>
    <property type="molecule type" value="Genomic_DNA"/>
</dbReference>